<keyword evidence="1 3" id="KW-0812">Transmembrane</keyword>
<keyword evidence="2" id="KW-1185">Reference proteome</keyword>
<dbReference type="PANTHER" id="PTHR37997:SF1">
    <property type="entry name" value="TRANSMEMBRANE PROTEIN C1ORF162"/>
    <property type="match status" value="1"/>
</dbReference>
<dbReference type="AlphaFoldDB" id="A0A9J7F7Y9"/>
<evidence type="ECO:0000313" key="3">
    <source>
        <dbReference type="RefSeq" id="XP_027249689.1"/>
    </source>
</evidence>
<dbReference type="InterPro" id="IPR037763">
    <property type="entry name" value="C1orf162"/>
</dbReference>
<dbReference type="Proteomes" id="UP001108280">
    <property type="component" value="Chromosome 1"/>
</dbReference>
<dbReference type="OrthoDB" id="9451692at2759"/>
<dbReference type="RefSeq" id="XP_027241334.1">
    <property type="nucleotide sequence ID" value="XM_027385533.2"/>
</dbReference>
<dbReference type="GeneID" id="107977360"/>
<evidence type="ECO:0000256" key="1">
    <source>
        <dbReference type="SAM" id="Phobius"/>
    </source>
</evidence>
<accession>A0A9J7F7Y9</accession>
<dbReference type="PANTHER" id="PTHR37997">
    <property type="entry name" value="TRANSMEMBRANE PROTEIN C1ORF162"/>
    <property type="match status" value="1"/>
</dbReference>
<dbReference type="KEGG" id="cge:107977360"/>
<feature type="transmembrane region" description="Helical" evidence="1">
    <location>
        <begin position="35"/>
        <end position="58"/>
    </location>
</feature>
<reference evidence="2" key="1">
    <citation type="journal article" date="2018" name="Biotechnol. Bioeng.">
        <title>A reference genome of the Chinese hamster based on a hybrid assembly strategy.</title>
        <authorList>
            <person name="Rupp O."/>
            <person name="MacDonald M.L."/>
            <person name="Li S."/>
            <person name="Dhiman H."/>
            <person name="Polson S."/>
            <person name="Griep S."/>
            <person name="Heffner K."/>
            <person name="Hernandez I."/>
            <person name="Brinkrolf K."/>
            <person name="Jadhav V."/>
            <person name="Samoudi M."/>
            <person name="Hao H."/>
            <person name="Kingham B."/>
            <person name="Goesmann A."/>
            <person name="Betenbaugh M.J."/>
            <person name="Lewis N.E."/>
            <person name="Borth N."/>
            <person name="Lee K.H."/>
        </authorList>
    </citation>
    <scope>NUCLEOTIDE SEQUENCE [LARGE SCALE GENOMIC DNA]</scope>
    <source>
        <strain evidence="2">17A/GY</strain>
    </source>
</reference>
<organism evidence="2 3">
    <name type="scientific">Cricetulus griseus</name>
    <name type="common">Chinese hamster</name>
    <name type="synonym">Cricetulus barabensis griseus</name>
    <dbReference type="NCBI Taxonomy" id="10029"/>
    <lineage>
        <taxon>Eukaryota</taxon>
        <taxon>Metazoa</taxon>
        <taxon>Chordata</taxon>
        <taxon>Craniata</taxon>
        <taxon>Vertebrata</taxon>
        <taxon>Euteleostomi</taxon>
        <taxon>Mammalia</taxon>
        <taxon>Eutheria</taxon>
        <taxon>Euarchontoglires</taxon>
        <taxon>Glires</taxon>
        <taxon>Rodentia</taxon>
        <taxon>Myomorpha</taxon>
        <taxon>Muroidea</taxon>
        <taxon>Cricetidae</taxon>
        <taxon>Cricetinae</taxon>
        <taxon>Cricetulus</taxon>
    </lineage>
</organism>
<gene>
    <name evidence="3" type="primary">CUNH1orf162</name>
</gene>
<protein>
    <submittedName>
        <fullName evidence="3">Transmembrane protein C1orf162 homolog isoform X1</fullName>
    </submittedName>
</protein>
<dbReference type="RefSeq" id="XP_027249689.1">
    <property type="nucleotide sequence ID" value="XM_027393888.2"/>
</dbReference>
<keyword evidence="1" id="KW-0472">Membrane</keyword>
<keyword evidence="1" id="KW-1133">Transmembrane helix</keyword>
<reference evidence="3" key="3">
    <citation type="submission" date="2025-08" db="UniProtKB">
        <authorList>
            <consortium name="RefSeq"/>
        </authorList>
    </citation>
    <scope>IDENTIFICATION</scope>
    <source>
        <strain evidence="3">17A/GY</strain>
        <tissue evidence="3">Liver</tissue>
    </source>
</reference>
<sequence length="133" mass="14086">MGSASSTSKAQISTVSTTAPVTSSVPCFSSPKQEYLILAFFAGVLLTLLLVALIFIIVKSCRKSYSKSQAQYPLSEPPIKKLSSVSKESLTYAIMTFKPSEANSSDLTGNDSTGLDPTVYSQIKVAGPSLPLQ</sequence>
<dbReference type="CTD" id="120495909"/>
<reference evidence="2" key="2">
    <citation type="journal article" date="2020" name="Biotechnol. Bioeng.">
        <title>Chromosome-scale scaffolds for the Chinese hamster reference genome assembly to facilitate the study of the CHO epigenome.</title>
        <authorList>
            <person name="Hilliard W."/>
            <person name="MacDonald M."/>
            <person name="Lee K.H."/>
        </authorList>
    </citation>
    <scope>NUCLEOTIDE SEQUENCE [LARGE SCALE GENOMIC DNA]</scope>
    <source>
        <strain evidence="2">17A/GY</strain>
    </source>
</reference>
<name>A0A9J7F7Y9_CRIGR</name>
<evidence type="ECO:0000313" key="2">
    <source>
        <dbReference type="Proteomes" id="UP001108280"/>
    </source>
</evidence>
<proteinExistence type="predicted"/>